<dbReference type="Pfam" id="PF21153">
    <property type="entry name" value="NSUN5_N"/>
    <property type="match status" value="1"/>
</dbReference>
<evidence type="ECO:0000256" key="4">
    <source>
        <dbReference type="ARBA" id="ARBA00022884"/>
    </source>
</evidence>
<dbReference type="PANTHER" id="PTHR22807:SF4">
    <property type="entry name" value="28S RRNA (CYTOSINE-C(5))-METHYLTRANSFERASE"/>
    <property type="match status" value="1"/>
</dbReference>
<dbReference type="GO" id="GO:0070475">
    <property type="term" value="P:rRNA base methylation"/>
    <property type="evidence" value="ECO:0007669"/>
    <property type="project" value="TreeGrafter"/>
</dbReference>
<keyword evidence="2 5" id="KW-0808">Transferase</keyword>
<dbReference type="STRING" id="2060906.A0A0H1BNA4"/>
<reference evidence="9" key="1">
    <citation type="journal article" date="2015" name="PLoS Genet.">
        <title>The dynamic genome and transcriptome of the human fungal pathogen Blastomyces and close relative Emmonsia.</title>
        <authorList>
            <person name="Munoz J.F."/>
            <person name="Gauthier G.M."/>
            <person name="Desjardins C.A."/>
            <person name="Gallo J.E."/>
            <person name="Holder J."/>
            <person name="Sullivan T.D."/>
            <person name="Marty A.J."/>
            <person name="Carmen J.C."/>
            <person name="Chen Z."/>
            <person name="Ding L."/>
            <person name="Gujja S."/>
            <person name="Magrini V."/>
            <person name="Misas E."/>
            <person name="Mitreva M."/>
            <person name="Priest M."/>
            <person name="Saif S."/>
            <person name="Whiston E.A."/>
            <person name="Young S."/>
            <person name="Zeng Q."/>
            <person name="Goldman W.E."/>
            <person name="Mardis E.R."/>
            <person name="Taylor J.W."/>
            <person name="McEwen J.G."/>
            <person name="Clay O.K."/>
            <person name="Klein B.S."/>
            <person name="Cuomo C.A."/>
        </authorList>
    </citation>
    <scope>NUCLEOTIDE SEQUENCE [LARGE SCALE GENOMIC DNA]</scope>
    <source>
        <strain evidence="9">UAMH 139</strain>
    </source>
</reference>
<dbReference type="InterPro" id="IPR001678">
    <property type="entry name" value="MeTrfase_RsmB-F_NOP2_dom"/>
</dbReference>
<feature type="binding site" evidence="5">
    <location>
        <position position="332"/>
    </location>
    <ligand>
        <name>S-adenosyl-L-methionine</name>
        <dbReference type="ChEBI" id="CHEBI:59789"/>
    </ligand>
</feature>
<feature type="domain" description="SAM-dependent MTase RsmB/NOP-type" evidence="7">
    <location>
        <begin position="136"/>
        <end position="513"/>
    </location>
</feature>
<keyword evidence="1 5" id="KW-0489">Methyltransferase</keyword>
<sequence>MSLYLDAASILENGSGTGGSFKARVYNSQLKSPAVQIYALITETAKWDIILKEVVENAGFLSLEPKLTPLLSILLTHDLLLAKRGIAAPSNHPLRLAIERHKARIKAEFVRSRVRRRCASVEELKGLAAKQKNPIGEGTSTLVPPRWVRINNVVTTFDEELKTTFSSYKLVPSLSQLAAAAPQSYYQDPHIPDLLAVPQTAELTSSAAYKEGRIILQDKASCFPAYLLLGGDVKQWTGDLMDACAAPGNKTTHLASLLCSGSEHCRDDEVGLAPQKSKIFACDASQARSKILQRMVTVAGAGKMVSVLAGQDFLALSPEDKRFRTIAGLLLDPSCSGSGIVGRDDIPRLALPSSHNPIPRSKKRKRPALAPVPSTHADPAVDEQEPTPAIDHDRLIKLSNLQTRIIEHAFSFPAATRVTYSTCSIHAQENEVVVSRALKSPVAQRRGWRILSRNEQVEGLQNWKYRGIKPGEPGDGASESLDLTETELEACLRCWPNDEEGTGGFFVAGFVRDAGFEGDSGAADTTISPTSEGSIEENNNDGAQLEEESEWEGLDSD</sequence>
<dbReference type="GO" id="GO:0003723">
    <property type="term" value="F:RNA binding"/>
    <property type="evidence" value="ECO:0007669"/>
    <property type="project" value="UniProtKB-UniRule"/>
</dbReference>
<feature type="active site" description="Nucleophile" evidence="5">
    <location>
        <position position="423"/>
    </location>
</feature>
<dbReference type="InterPro" id="IPR048889">
    <property type="entry name" value="NSUN5_RCM1_N"/>
</dbReference>
<dbReference type="InterPro" id="IPR029063">
    <property type="entry name" value="SAM-dependent_MTases_sf"/>
</dbReference>
<gene>
    <name evidence="8" type="ORF">EMPG_12026</name>
</gene>
<keyword evidence="3 5" id="KW-0949">S-adenosyl-L-methionine</keyword>
<feature type="binding site" evidence="5">
    <location>
        <begin position="244"/>
        <end position="250"/>
    </location>
    <ligand>
        <name>S-adenosyl-L-methionine</name>
        <dbReference type="ChEBI" id="CHEBI:59789"/>
    </ligand>
</feature>
<comment type="similarity">
    <text evidence="5">Belongs to the class I-like SAM-binding methyltransferase superfamily. RsmB/NOP family.</text>
</comment>
<feature type="region of interest" description="Disordered" evidence="6">
    <location>
        <begin position="348"/>
        <end position="391"/>
    </location>
</feature>
<feature type="compositionally biased region" description="Acidic residues" evidence="6">
    <location>
        <begin position="534"/>
        <end position="557"/>
    </location>
</feature>
<proteinExistence type="inferred from homology"/>
<dbReference type="Proteomes" id="UP000053573">
    <property type="component" value="Unassembled WGS sequence"/>
</dbReference>
<organism evidence="8 9">
    <name type="scientific">Blastomyces silverae</name>
    <dbReference type="NCBI Taxonomy" id="2060906"/>
    <lineage>
        <taxon>Eukaryota</taxon>
        <taxon>Fungi</taxon>
        <taxon>Dikarya</taxon>
        <taxon>Ascomycota</taxon>
        <taxon>Pezizomycotina</taxon>
        <taxon>Eurotiomycetes</taxon>
        <taxon>Eurotiomycetidae</taxon>
        <taxon>Onygenales</taxon>
        <taxon>Ajellomycetaceae</taxon>
        <taxon>Blastomyces</taxon>
    </lineage>
</organism>
<protein>
    <recommendedName>
        <fullName evidence="7">SAM-dependent MTase RsmB/NOP-type domain-containing protein</fullName>
    </recommendedName>
</protein>
<dbReference type="EMBL" id="LDEV01000560">
    <property type="protein sequence ID" value="KLJ13014.1"/>
    <property type="molecule type" value="Genomic_DNA"/>
</dbReference>
<dbReference type="PROSITE" id="PS51686">
    <property type="entry name" value="SAM_MT_RSMB_NOP"/>
    <property type="match status" value="1"/>
</dbReference>
<dbReference type="GO" id="GO:0008173">
    <property type="term" value="F:RNA methyltransferase activity"/>
    <property type="evidence" value="ECO:0007669"/>
    <property type="project" value="InterPro"/>
</dbReference>
<dbReference type="InterPro" id="IPR023267">
    <property type="entry name" value="RCMT"/>
</dbReference>
<comment type="caution">
    <text evidence="8">The sequence shown here is derived from an EMBL/GenBank/DDBJ whole genome shotgun (WGS) entry which is preliminary data.</text>
</comment>
<dbReference type="PRINTS" id="PR02008">
    <property type="entry name" value="RCMTFAMILY"/>
</dbReference>
<feature type="binding site" evidence="5">
    <location>
        <position position="312"/>
    </location>
    <ligand>
        <name>S-adenosyl-L-methionine</name>
        <dbReference type="ChEBI" id="CHEBI:59789"/>
    </ligand>
</feature>
<evidence type="ECO:0000256" key="2">
    <source>
        <dbReference type="ARBA" id="ARBA00022679"/>
    </source>
</evidence>
<evidence type="ECO:0000256" key="5">
    <source>
        <dbReference type="PROSITE-ProRule" id="PRU01023"/>
    </source>
</evidence>
<dbReference type="InterPro" id="IPR049560">
    <property type="entry name" value="MeTrfase_RsmB-F_NOP2_cat"/>
</dbReference>
<evidence type="ECO:0000259" key="7">
    <source>
        <dbReference type="PROSITE" id="PS51686"/>
    </source>
</evidence>
<evidence type="ECO:0000313" key="9">
    <source>
        <dbReference type="Proteomes" id="UP000053573"/>
    </source>
</evidence>
<dbReference type="Pfam" id="PF01189">
    <property type="entry name" value="Methyltr_RsmB-F"/>
    <property type="match status" value="1"/>
</dbReference>
<evidence type="ECO:0000256" key="6">
    <source>
        <dbReference type="SAM" id="MobiDB-lite"/>
    </source>
</evidence>
<dbReference type="SUPFAM" id="SSF53335">
    <property type="entry name" value="S-adenosyl-L-methionine-dependent methyltransferases"/>
    <property type="match status" value="1"/>
</dbReference>
<feature type="region of interest" description="Disordered" evidence="6">
    <location>
        <begin position="517"/>
        <end position="557"/>
    </location>
</feature>
<dbReference type="GO" id="GO:0005730">
    <property type="term" value="C:nucleolus"/>
    <property type="evidence" value="ECO:0007669"/>
    <property type="project" value="TreeGrafter"/>
</dbReference>
<keyword evidence="9" id="KW-1185">Reference proteome</keyword>
<evidence type="ECO:0000313" key="8">
    <source>
        <dbReference type="EMBL" id="KLJ13014.1"/>
    </source>
</evidence>
<feature type="compositionally biased region" description="Polar residues" evidence="6">
    <location>
        <begin position="523"/>
        <end position="533"/>
    </location>
</feature>
<dbReference type="InterPro" id="IPR049561">
    <property type="entry name" value="NSUN5_7_fdxn-like"/>
</dbReference>
<keyword evidence="4 5" id="KW-0694">RNA-binding</keyword>
<evidence type="ECO:0000256" key="1">
    <source>
        <dbReference type="ARBA" id="ARBA00022603"/>
    </source>
</evidence>
<name>A0A0H1BNA4_9EURO</name>
<accession>A0A0H1BNA4</accession>
<dbReference type="Pfam" id="PF21148">
    <property type="entry name" value="NSUN5_fdxn-like"/>
    <property type="match status" value="1"/>
</dbReference>
<dbReference type="Gene3D" id="3.30.70.1170">
    <property type="entry name" value="Sun protein, domain 3"/>
    <property type="match status" value="1"/>
</dbReference>
<evidence type="ECO:0000256" key="3">
    <source>
        <dbReference type="ARBA" id="ARBA00022691"/>
    </source>
</evidence>
<dbReference type="PANTHER" id="PTHR22807">
    <property type="entry name" value="NOP2 YEAST -RELATED NOL1/NOP2/FMU SUN DOMAIN-CONTAINING"/>
    <property type="match status" value="1"/>
</dbReference>
<feature type="binding site" evidence="5">
    <location>
        <position position="283"/>
    </location>
    <ligand>
        <name>S-adenosyl-L-methionine</name>
        <dbReference type="ChEBI" id="CHEBI:59789"/>
    </ligand>
</feature>
<dbReference type="OrthoDB" id="435282at2759"/>
<dbReference type="AlphaFoldDB" id="A0A0H1BNA4"/>
<dbReference type="Gene3D" id="3.40.50.150">
    <property type="entry name" value="Vaccinia Virus protein VP39"/>
    <property type="match status" value="1"/>
</dbReference>